<evidence type="ECO:0000256" key="5">
    <source>
        <dbReference type="ARBA" id="ARBA00022741"/>
    </source>
</evidence>
<dbReference type="Proteomes" id="UP000324800">
    <property type="component" value="Unassembled WGS sequence"/>
</dbReference>
<gene>
    <name evidence="14" type="ORF">EZS28_026603</name>
</gene>
<evidence type="ECO:0000256" key="12">
    <source>
        <dbReference type="PIRSR" id="PIRSR606689-2"/>
    </source>
</evidence>
<keyword evidence="12" id="KW-0479">Metal-binding</keyword>
<dbReference type="FunFam" id="3.40.50.300:FF:003500">
    <property type="entry name" value="ADP-ribosylation factor 1"/>
    <property type="match status" value="1"/>
</dbReference>
<dbReference type="InterPro" id="IPR027417">
    <property type="entry name" value="P-loop_NTPase"/>
</dbReference>
<comment type="subcellular location">
    <subcellularLocation>
        <location evidence="1">Golgi apparatus</location>
    </subcellularLocation>
</comment>
<dbReference type="GO" id="GO:0016192">
    <property type="term" value="P:vesicle-mediated transport"/>
    <property type="evidence" value="ECO:0007669"/>
    <property type="project" value="UniProtKB-KW"/>
</dbReference>
<evidence type="ECO:0000256" key="3">
    <source>
        <dbReference type="ARBA" id="ARBA00022448"/>
    </source>
</evidence>
<name>A0A5J4V649_9EUKA</name>
<evidence type="ECO:0000313" key="14">
    <source>
        <dbReference type="EMBL" id="KAA6377872.1"/>
    </source>
</evidence>
<keyword evidence="5 11" id="KW-0547">Nucleotide-binding</keyword>
<dbReference type="SUPFAM" id="SSF52540">
    <property type="entry name" value="P-loop containing nucleoside triphosphate hydrolases"/>
    <property type="match status" value="1"/>
</dbReference>
<dbReference type="AlphaFoldDB" id="A0A5J4V649"/>
<keyword evidence="3" id="KW-0813">Transport</keyword>
<keyword evidence="6" id="KW-0931">ER-Golgi transport</keyword>
<dbReference type="GO" id="GO:0005794">
    <property type="term" value="C:Golgi apparatus"/>
    <property type="evidence" value="ECO:0007669"/>
    <property type="project" value="UniProtKB-SubCell"/>
</dbReference>
<keyword evidence="8" id="KW-0333">Golgi apparatus</keyword>
<evidence type="ECO:0000256" key="11">
    <source>
        <dbReference type="PIRSR" id="PIRSR606689-1"/>
    </source>
</evidence>
<dbReference type="CDD" id="cd00878">
    <property type="entry name" value="Arf_Arl"/>
    <property type="match status" value="1"/>
</dbReference>
<dbReference type="InterPro" id="IPR024156">
    <property type="entry name" value="Small_GTPase_ARF"/>
</dbReference>
<dbReference type="InterPro" id="IPR006689">
    <property type="entry name" value="Small_GTPase_ARF/SAR"/>
</dbReference>
<dbReference type="OrthoDB" id="2011769at2759"/>
<dbReference type="SMART" id="SM00177">
    <property type="entry name" value="ARF"/>
    <property type="match status" value="1"/>
</dbReference>
<evidence type="ECO:0000313" key="15">
    <source>
        <dbReference type="Proteomes" id="UP000324800"/>
    </source>
</evidence>
<evidence type="ECO:0000256" key="7">
    <source>
        <dbReference type="ARBA" id="ARBA00022927"/>
    </source>
</evidence>
<dbReference type="GO" id="GO:0046872">
    <property type="term" value="F:metal ion binding"/>
    <property type="evidence" value="ECO:0007669"/>
    <property type="project" value="UniProtKB-KW"/>
</dbReference>
<comment type="similarity">
    <text evidence="2 13">Belongs to the small GTPase superfamily. Arf family.</text>
</comment>
<dbReference type="Gene3D" id="3.40.50.300">
    <property type="entry name" value="P-loop containing nucleotide triphosphate hydrolases"/>
    <property type="match status" value="1"/>
</dbReference>
<dbReference type="PRINTS" id="PR00328">
    <property type="entry name" value="SAR1GTPBP"/>
</dbReference>
<keyword evidence="9 11" id="KW-0342">GTP-binding</keyword>
<accession>A0A5J4V649</accession>
<dbReference type="Pfam" id="PF00025">
    <property type="entry name" value="Arf"/>
    <property type="match status" value="2"/>
</dbReference>
<dbReference type="InterPro" id="IPR005225">
    <property type="entry name" value="Small_GTP-bd"/>
</dbReference>
<reference evidence="14 15" key="1">
    <citation type="submission" date="2019-03" db="EMBL/GenBank/DDBJ databases">
        <title>Single cell metagenomics reveals metabolic interactions within the superorganism composed of flagellate Streblomastix strix and complex community of Bacteroidetes bacteria on its surface.</title>
        <authorList>
            <person name="Treitli S.C."/>
            <person name="Kolisko M."/>
            <person name="Husnik F."/>
            <person name="Keeling P."/>
            <person name="Hampl V."/>
        </authorList>
    </citation>
    <scope>NUCLEOTIDE SEQUENCE [LARGE SCALE GENOMIC DNA]</scope>
    <source>
        <strain evidence="14">ST1C</strain>
    </source>
</reference>
<keyword evidence="12" id="KW-0460">Magnesium</keyword>
<feature type="binding site" evidence="11">
    <location>
        <position position="70"/>
    </location>
    <ligand>
        <name>GTP</name>
        <dbReference type="ChEBI" id="CHEBI:37565"/>
    </ligand>
</feature>
<dbReference type="EMBL" id="SNRW01009520">
    <property type="protein sequence ID" value="KAA6377872.1"/>
    <property type="molecule type" value="Genomic_DNA"/>
</dbReference>
<evidence type="ECO:0000256" key="8">
    <source>
        <dbReference type="ARBA" id="ARBA00023034"/>
    </source>
</evidence>
<evidence type="ECO:0000256" key="9">
    <source>
        <dbReference type="ARBA" id="ARBA00023134"/>
    </source>
</evidence>
<organism evidence="14 15">
    <name type="scientific">Streblomastix strix</name>
    <dbReference type="NCBI Taxonomy" id="222440"/>
    <lineage>
        <taxon>Eukaryota</taxon>
        <taxon>Metamonada</taxon>
        <taxon>Preaxostyla</taxon>
        <taxon>Oxymonadida</taxon>
        <taxon>Streblomastigidae</taxon>
        <taxon>Streblomastix</taxon>
    </lineage>
</organism>
<evidence type="ECO:0000256" key="10">
    <source>
        <dbReference type="ARBA" id="ARBA00023288"/>
    </source>
</evidence>
<keyword evidence="7" id="KW-0653">Protein transport</keyword>
<feature type="binding site" evidence="12">
    <location>
        <position position="48"/>
    </location>
    <ligand>
        <name>Mg(2+)</name>
        <dbReference type="ChEBI" id="CHEBI:18420"/>
    </ligand>
</feature>
<evidence type="ECO:0000256" key="6">
    <source>
        <dbReference type="ARBA" id="ARBA00022892"/>
    </source>
</evidence>
<protein>
    <submittedName>
        <fullName evidence="14">Putative ADP-ribosylation factor</fullName>
    </submittedName>
</protein>
<keyword evidence="10" id="KW-0449">Lipoprotein</keyword>
<proteinExistence type="inferred from homology"/>
<feature type="binding site" evidence="12">
    <location>
        <position position="31"/>
    </location>
    <ligand>
        <name>Mg(2+)</name>
        <dbReference type="ChEBI" id="CHEBI:18420"/>
    </ligand>
</feature>
<evidence type="ECO:0000256" key="2">
    <source>
        <dbReference type="ARBA" id="ARBA00010290"/>
    </source>
</evidence>
<dbReference type="GO" id="GO:0003924">
    <property type="term" value="F:GTPase activity"/>
    <property type="evidence" value="ECO:0007669"/>
    <property type="project" value="InterPro"/>
</dbReference>
<dbReference type="GO" id="GO:0005525">
    <property type="term" value="F:GTP binding"/>
    <property type="evidence" value="ECO:0007669"/>
    <property type="project" value="UniProtKB-KW"/>
</dbReference>
<keyword evidence="4" id="KW-0519">Myristate</keyword>
<feature type="binding site" evidence="11">
    <location>
        <begin position="143"/>
        <end position="146"/>
    </location>
    <ligand>
        <name>GTP</name>
        <dbReference type="ChEBI" id="CHEBI:37565"/>
    </ligand>
</feature>
<dbReference type="SMART" id="SM00178">
    <property type="entry name" value="SAR"/>
    <property type="match status" value="1"/>
</dbReference>
<evidence type="ECO:0000256" key="13">
    <source>
        <dbReference type="RuleBase" id="RU003925"/>
    </source>
</evidence>
<evidence type="ECO:0000256" key="1">
    <source>
        <dbReference type="ARBA" id="ARBA00004555"/>
    </source>
</evidence>
<sequence>MGGFFAKLFQSIFPKKPTRIVMVGLDAAGKTSVLYRLKLGESVMANPTLGFNVEEVQFENLKFTIWDVGGQKRIRQLWSHYYEGAHAAVFVVDCADKKRIACQPDKAEGDKDTVFCEECARCEMYNMLNSEHLTNAPLLILANKQDKDDAAKPEEVARLLRLQDLPSNRRWHIQGCCALSGHGLTEGFRWLGANVQ</sequence>
<dbReference type="NCBIfam" id="TIGR00231">
    <property type="entry name" value="small_GTP"/>
    <property type="match status" value="1"/>
</dbReference>
<feature type="binding site" evidence="11">
    <location>
        <begin position="24"/>
        <end position="31"/>
    </location>
    <ligand>
        <name>GTP</name>
        <dbReference type="ChEBI" id="CHEBI:37565"/>
    </ligand>
</feature>
<dbReference type="PANTHER" id="PTHR11711">
    <property type="entry name" value="ADP RIBOSYLATION FACTOR-RELATED"/>
    <property type="match status" value="1"/>
</dbReference>
<dbReference type="GO" id="GO:0015031">
    <property type="term" value="P:protein transport"/>
    <property type="evidence" value="ECO:0007669"/>
    <property type="project" value="UniProtKB-KW"/>
</dbReference>
<dbReference type="PROSITE" id="PS51417">
    <property type="entry name" value="ARF"/>
    <property type="match status" value="1"/>
</dbReference>
<evidence type="ECO:0000256" key="4">
    <source>
        <dbReference type="ARBA" id="ARBA00022707"/>
    </source>
</evidence>
<comment type="caution">
    <text evidence="14">The sequence shown here is derived from an EMBL/GenBank/DDBJ whole genome shotgun (WGS) entry which is preliminary data.</text>
</comment>